<accession>A0A3G5AGN9</accession>
<gene>
    <name evidence="3" type="ORF">Solumvirus3_34</name>
</gene>
<evidence type="ECO:0000313" key="3">
    <source>
        <dbReference type="EMBL" id="AYV86298.1"/>
    </source>
</evidence>
<dbReference type="SMART" id="SM00554">
    <property type="entry name" value="FAS1"/>
    <property type="match status" value="1"/>
</dbReference>
<reference evidence="3" key="1">
    <citation type="submission" date="2018-10" db="EMBL/GenBank/DDBJ databases">
        <title>Hidden diversity of soil giant viruses.</title>
        <authorList>
            <person name="Schulz F."/>
            <person name="Alteio L."/>
            <person name="Goudeau D."/>
            <person name="Ryan E.M."/>
            <person name="Malmstrom R.R."/>
            <person name="Blanchard J."/>
            <person name="Woyke T."/>
        </authorList>
    </citation>
    <scope>NUCLEOTIDE SEQUENCE</scope>
    <source>
        <strain evidence="3">SMV1</strain>
    </source>
</reference>
<protein>
    <recommendedName>
        <fullName evidence="2">FAS1 domain-containing protein</fullName>
    </recommendedName>
</protein>
<dbReference type="Pfam" id="PF02469">
    <property type="entry name" value="Fasciclin"/>
    <property type="match status" value="1"/>
</dbReference>
<evidence type="ECO:0000256" key="1">
    <source>
        <dbReference type="SAM" id="Phobius"/>
    </source>
</evidence>
<organism evidence="3">
    <name type="scientific">Solumvirus sp</name>
    <dbReference type="NCBI Taxonomy" id="2487773"/>
    <lineage>
        <taxon>Viruses</taxon>
        <taxon>Pithoviruses</taxon>
    </lineage>
</organism>
<proteinExistence type="predicted"/>
<keyword evidence="1" id="KW-0472">Membrane</keyword>
<dbReference type="EMBL" id="MK072500">
    <property type="protein sequence ID" value="AYV86298.1"/>
    <property type="molecule type" value="Genomic_DNA"/>
</dbReference>
<sequence>MTDVKVGNGFLSSVGAPLTKYLSSKGIDASWFSSLGGGGPKTLFFPVNGFNNLYQLAPDQAKNLISNWFVSGAYPASSFPAGSTTLTSLAGNPLTVTNDAKGLSVNGIPVTNPDAYSGGNYTVQGINGILYPPGFPTPGPVPTPGPTPNPLNPITPTPTAPGTKSGLGGILSSLGGSQGLTSQGQNLANTISSALQGLGFRAVDASGVPTTGLTVLPVVVTNPNNGSSSSGGMAVFWIIIIIIILLILYYFYKKNKGEKPW</sequence>
<dbReference type="Gene3D" id="2.30.180.10">
    <property type="entry name" value="FAS1 domain"/>
    <property type="match status" value="1"/>
</dbReference>
<dbReference type="SUPFAM" id="SSF82153">
    <property type="entry name" value="FAS1 domain"/>
    <property type="match status" value="1"/>
</dbReference>
<keyword evidence="1" id="KW-1133">Transmembrane helix</keyword>
<dbReference type="InterPro" id="IPR036378">
    <property type="entry name" value="FAS1_dom_sf"/>
</dbReference>
<dbReference type="InterPro" id="IPR000782">
    <property type="entry name" value="FAS1_domain"/>
</dbReference>
<feature type="transmembrane region" description="Helical" evidence="1">
    <location>
        <begin position="234"/>
        <end position="252"/>
    </location>
</feature>
<name>A0A3G5AGN9_9VIRU</name>
<feature type="domain" description="FAS1" evidence="2">
    <location>
        <begin position="42"/>
        <end position="133"/>
    </location>
</feature>
<evidence type="ECO:0000259" key="2">
    <source>
        <dbReference type="SMART" id="SM00554"/>
    </source>
</evidence>
<keyword evidence="1" id="KW-0812">Transmembrane</keyword>